<accession>A0A815U6H0</accession>
<name>A0A815U6H0_9BILA</name>
<evidence type="ECO:0000313" key="1">
    <source>
        <dbReference type="EMBL" id="CAF1518126.1"/>
    </source>
</evidence>
<dbReference type="Proteomes" id="UP000663891">
    <property type="component" value="Unassembled WGS sequence"/>
</dbReference>
<evidence type="ECO:0000313" key="2">
    <source>
        <dbReference type="Proteomes" id="UP000663891"/>
    </source>
</evidence>
<organism evidence="1 2">
    <name type="scientific">Adineta steineri</name>
    <dbReference type="NCBI Taxonomy" id="433720"/>
    <lineage>
        <taxon>Eukaryota</taxon>
        <taxon>Metazoa</taxon>
        <taxon>Spiralia</taxon>
        <taxon>Gnathifera</taxon>
        <taxon>Rotifera</taxon>
        <taxon>Eurotatoria</taxon>
        <taxon>Bdelloidea</taxon>
        <taxon>Adinetida</taxon>
        <taxon>Adinetidae</taxon>
        <taxon>Adineta</taxon>
    </lineage>
</organism>
<comment type="caution">
    <text evidence="1">The sequence shown here is derived from an EMBL/GenBank/DDBJ whole genome shotgun (WGS) entry which is preliminary data.</text>
</comment>
<reference evidence="1" key="1">
    <citation type="submission" date="2021-02" db="EMBL/GenBank/DDBJ databases">
        <authorList>
            <person name="Nowell W R."/>
        </authorList>
    </citation>
    <scope>NUCLEOTIDE SEQUENCE</scope>
</reference>
<proteinExistence type="predicted"/>
<gene>
    <name evidence="1" type="ORF">VCS650_LOCUS43140</name>
</gene>
<feature type="non-terminal residue" evidence="1">
    <location>
        <position position="1"/>
    </location>
</feature>
<dbReference type="AlphaFoldDB" id="A0A815U6H0"/>
<dbReference type="EMBL" id="CAJNON010002873">
    <property type="protein sequence ID" value="CAF1518126.1"/>
    <property type="molecule type" value="Genomic_DNA"/>
</dbReference>
<sequence>GNEIGAEAEAKRAIFEFLERNGTGGQS</sequence>
<protein>
    <submittedName>
        <fullName evidence="1">Uncharacterized protein</fullName>
    </submittedName>
</protein>